<dbReference type="FunFam" id="3.30.930.10:FF:000002">
    <property type="entry name" value="Threonine--tRNA ligase"/>
    <property type="match status" value="1"/>
</dbReference>
<dbReference type="InterPro" id="IPR004516">
    <property type="entry name" value="HisRS/HisZ"/>
</dbReference>
<evidence type="ECO:0000256" key="1">
    <source>
        <dbReference type="ARBA" id="ARBA00008226"/>
    </source>
</evidence>
<dbReference type="GO" id="GO:0004829">
    <property type="term" value="F:threonine-tRNA ligase activity"/>
    <property type="evidence" value="ECO:0007669"/>
    <property type="project" value="UniProtKB-UniRule"/>
</dbReference>
<dbReference type="RefSeq" id="WP_127084487.1">
    <property type="nucleotide sequence ID" value="NZ_RSCL01000017.1"/>
</dbReference>
<dbReference type="OrthoDB" id="9802304at2"/>
<dbReference type="InterPro" id="IPR002320">
    <property type="entry name" value="Thr-tRNA-ligase_IIa"/>
</dbReference>
<evidence type="ECO:0000256" key="8">
    <source>
        <dbReference type="ARBA" id="ARBA00022840"/>
    </source>
</evidence>
<dbReference type="InterPro" id="IPR004154">
    <property type="entry name" value="Anticodon-bd"/>
</dbReference>
<dbReference type="InterPro" id="IPR002314">
    <property type="entry name" value="aa-tRNA-synt_IIb"/>
</dbReference>
<keyword evidence="3" id="KW-0963">Cytoplasm</keyword>
<dbReference type="GO" id="GO:0046872">
    <property type="term" value="F:metal ion binding"/>
    <property type="evidence" value="ECO:0007669"/>
    <property type="project" value="UniProtKB-KW"/>
</dbReference>
<evidence type="ECO:0000256" key="3">
    <source>
        <dbReference type="ARBA" id="ARBA00022490"/>
    </source>
</evidence>
<dbReference type="GO" id="GO:0005737">
    <property type="term" value="C:cytoplasm"/>
    <property type="evidence" value="ECO:0007669"/>
    <property type="project" value="UniProtKB-UniRule"/>
</dbReference>
<reference evidence="15" key="1">
    <citation type="submission" date="2018-12" db="EMBL/GenBank/DDBJ databases">
        <authorList>
            <person name="Will S."/>
            <person name="Neumann-Schaal M."/>
            <person name="Henke P."/>
        </authorList>
    </citation>
    <scope>NUCLEOTIDE SEQUENCE</scope>
    <source>
        <strain evidence="15">PCC 7102</strain>
    </source>
</reference>
<dbReference type="PROSITE" id="PS50862">
    <property type="entry name" value="AA_TRNA_LIGASE_II"/>
    <property type="match status" value="1"/>
</dbReference>
<keyword evidence="10" id="KW-0030">Aminoacyl-tRNA synthetase</keyword>
<dbReference type="Gene3D" id="3.30.930.10">
    <property type="entry name" value="Bira Bifunctional Protein, Domain 2"/>
    <property type="match status" value="1"/>
</dbReference>
<dbReference type="PANTHER" id="PTHR11451:SF44">
    <property type="entry name" value="THREONINE--TRNA LIGASE, CHLOROPLASTIC_MITOCHONDRIAL 2"/>
    <property type="match status" value="1"/>
</dbReference>
<reference evidence="15" key="2">
    <citation type="journal article" date="2019" name="Genome Biol. Evol.">
        <title>Day and night: Metabolic profiles and evolutionary relationships of six axenic non-marine cyanobacteria.</title>
        <authorList>
            <person name="Will S.E."/>
            <person name="Henke P."/>
            <person name="Boedeker C."/>
            <person name="Huang S."/>
            <person name="Brinkmann H."/>
            <person name="Rohde M."/>
            <person name="Jarek M."/>
            <person name="Friedl T."/>
            <person name="Seufert S."/>
            <person name="Schumacher M."/>
            <person name="Overmann J."/>
            <person name="Neumann-Schaal M."/>
            <person name="Petersen J."/>
        </authorList>
    </citation>
    <scope>NUCLEOTIDE SEQUENCE [LARGE SCALE GENOMIC DNA]</scope>
    <source>
        <strain evidence="15">PCC 7102</strain>
    </source>
</reference>
<dbReference type="InterPro" id="IPR006195">
    <property type="entry name" value="aa-tRNA-synth_II"/>
</dbReference>
<keyword evidence="9" id="KW-0648">Protein biosynthesis</keyword>
<feature type="binding site" evidence="13">
    <location>
        <position position="148"/>
    </location>
    <ligand>
        <name>L-histidine</name>
        <dbReference type="ChEBI" id="CHEBI:57595"/>
    </ligand>
</feature>
<evidence type="ECO:0000256" key="12">
    <source>
        <dbReference type="NCBIfam" id="TIGR00418"/>
    </source>
</evidence>
<sequence length="400" mass="45934">MYDHREIARAMDLFHFEEHSPGMIFWHPMGWRLYRVIEDYMRGVYESYGFLEVRSPIALSRALWEKSGHWEKFREGIFVVGSLDKDKEDLTPDYALKPMSCPAHVGIYKSARRSYREMPIRLMEFGMVHRNEPSGTLSGCMRLRQFVQDDVHIFCQEADIQNEIRNFLNMVSEVYKAFGYEKFSIKISLRPEKRLGSDALWDKAEGALRDACEALKYAYELLPGEGAFYGPKIEVSLEDHLGRSWQCGTIQVDFNLPQIFDLAFVNSEGIFEQPVMLHQAVLGSIERWIGILLESHGALPLWLAPVQVAVAPISDKSAQWALYVASKLRRNGVRVELAKRDATISKKIRELFERKIPLIAVVGEQEAAKGTVNLRRLGVSGQQEIELLDLEQELRNLVSH</sequence>
<feature type="binding site" evidence="13">
    <location>
        <position position="130"/>
    </location>
    <ligand>
        <name>L-histidine</name>
        <dbReference type="ChEBI" id="CHEBI:57595"/>
    </ligand>
</feature>
<evidence type="ECO:0000256" key="2">
    <source>
        <dbReference type="ARBA" id="ARBA00013163"/>
    </source>
</evidence>
<comment type="similarity">
    <text evidence="1">Belongs to the class-II aminoacyl-tRNA synthetase family.</text>
</comment>
<dbReference type="InterPro" id="IPR045864">
    <property type="entry name" value="aa-tRNA-synth_II/BPL/LPL"/>
</dbReference>
<dbReference type="Gene3D" id="3.40.50.800">
    <property type="entry name" value="Anticodon-binding domain"/>
    <property type="match status" value="1"/>
</dbReference>
<dbReference type="InterPro" id="IPR036621">
    <property type="entry name" value="Anticodon-bd_dom_sf"/>
</dbReference>
<dbReference type="SUPFAM" id="SSF55681">
    <property type="entry name" value="Class II aaRS and biotin synthetases"/>
    <property type="match status" value="1"/>
</dbReference>
<protein>
    <recommendedName>
        <fullName evidence="2 12">Threonine--tRNA ligase</fullName>
        <ecNumber evidence="2 12">6.1.1.3</ecNumber>
    </recommendedName>
</protein>
<evidence type="ECO:0000256" key="10">
    <source>
        <dbReference type="ARBA" id="ARBA00023146"/>
    </source>
</evidence>
<dbReference type="PIRSF" id="PIRSF001549">
    <property type="entry name" value="His-tRNA_synth"/>
    <property type="match status" value="1"/>
</dbReference>
<evidence type="ECO:0000256" key="11">
    <source>
        <dbReference type="ARBA" id="ARBA00049515"/>
    </source>
</evidence>
<dbReference type="Proteomes" id="UP000271624">
    <property type="component" value="Unassembled WGS sequence"/>
</dbReference>
<dbReference type="Pfam" id="PF00587">
    <property type="entry name" value="tRNA-synt_2b"/>
    <property type="match status" value="1"/>
</dbReference>
<comment type="caution">
    <text evidence="15">The sequence shown here is derived from an EMBL/GenBank/DDBJ whole genome shotgun (WGS) entry which is preliminary data.</text>
</comment>
<dbReference type="PANTHER" id="PTHR11451">
    <property type="entry name" value="THREONINE-TRNA LIGASE"/>
    <property type="match status" value="1"/>
</dbReference>
<proteinExistence type="inferred from homology"/>
<name>A0A3S1CGI5_9CYAN</name>
<dbReference type="GO" id="GO:0006435">
    <property type="term" value="P:threonyl-tRNA aminoacylation"/>
    <property type="evidence" value="ECO:0007669"/>
    <property type="project" value="UniProtKB-UniRule"/>
</dbReference>
<keyword evidence="8" id="KW-0067">ATP-binding</keyword>
<evidence type="ECO:0000256" key="6">
    <source>
        <dbReference type="ARBA" id="ARBA00022741"/>
    </source>
</evidence>
<dbReference type="AlphaFoldDB" id="A0A3S1CGI5"/>
<keyword evidence="4" id="KW-0436">Ligase</keyword>
<evidence type="ECO:0000256" key="7">
    <source>
        <dbReference type="ARBA" id="ARBA00022833"/>
    </source>
</evidence>
<evidence type="ECO:0000313" key="15">
    <source>
        <dbReference type="EMBL" id="RUT02225.1"/>
    </source>
</evidence>
<evidence type="ECO:0000256" key="9">
    <source>
        <dbReference type="ARBA" id="ARBA00022917"/>
    </source>
</evidence>
<evidence type="ECO:0000259" key="14">
    <source>
        <dbReference type="PROSITE" id="PS50862"/>
    </source>
</evidence>
<dbReference type="InterPro" id="IPR047246">
    <property type="entry name" value="ThrRS_anticodon"/>
</dbReference>
<keyword evidence="7" id="KW-0862">Zinc</keyword>
<keyword evidence="6" id="KW-0547">Nucleotide-binding</keyword>
<keyword evidence="5" id="KW-0479">Metal-binding</keyword>
<accession>A0A3S1CGI5</accession>
<dbReference type="NCBIfam" id="TIGR00418">
    <property type="entry name" value="thrS"/>
    <property type="match status" value="1"/>
</dbReference>
<dbReference type="SUPFAM" id="SSF52954">
    <property type="entry name" value="Class II aaRS ABD-related"/>
    <property type="match status" value="1"/>
</dbReference>
<dbReference type="EC" id="6.1.1.3" evidence="2 12"/>
<organism evidence="15 16">
    <name type="scientific">Dulcicalothrix desertica PCC 7102</name>
    <dbReference type="NCBI Taxonomy" id="232991"/>
    <lineage>
        <taxon>Bacteria</taxon>
        <taxon>Bacillati</taxon>
        <taxon>Cyanobacteriota</taxon>
        <taxon>Cyanophyceae</taxon>
        <taxon>Nostocales</taxon>
        <taxon>Calotrichaceae</taxon>
        <taxon>Dulcicalothrix</taxon>
    </lineage>
</organism>
<comment type="catalytic activity">
    <reaction evidence="11">
        <text>tRNA(Thr) + L-threonine + ATP = L-threonyl-tRNA(Thr) + AMP + diphosphate + H(+)</text>
        <dbReference type="Rhea" id="RHEA:24624"/>
        <dbReference type="Rhea" id="RHEA-COMP:9670"/>
        <dbReference type="Rhea" id="RHEA-COMP:9704"/>
        <dbReference type="ChEBI" id="CHEBI:15378"/>
        <dbReference type="ChEBI" id="CHEBI:30616"/>
        <dbReference type="ChEBI" id="CHEBI:33019"/>
        <dbReference type="ChEBI" id="CHEBI:57926"/>
        <dbReference type="ChEBI" id="CHEBI:78442"/>
        <dbReference type="ChEBI" id="CHEBI:78534"/>
        <dbReference type="ChEBI" id="CHEBI:456215"/>
        <dbReference type="EC" id="6.1.1.3"/>
    </reaction>
</comment>
<evidence type="ECO:0000256" key="4">
    <source>
        <dbReference type="ARBA" id="ARBA00022598"/>
    </source>
</evidence>
<dbReference type="CDD" id="cd00771">
    <property type="entry name" value="ThrRS_core"/>
    <property type="match status" value="1"/>
</dbReference>
<dbReference type="PRINTS" id="PR01047">
    <property type="entry name" value="TRNASYNTHTHR"/>
</dbReference>
<gene>
    <name evidence="15" type="ORF">DSM106972_063000</name>
</gene>
<evidence type="ECO:0000256" key="5">
    <source>
        <dbReference type="ARBA" id="ARBA00022723"/>
    </source>
</evidence>
<evidence type="ECO:0000313" key="16">
    <source>
        <dbReference type="Proteomes" id="UP000271624"/>
    </source>
</evidence>
<keyword evidence="16" id="KW-1185">Reference proteome</keyword>
<dbReference type="GO" id="GO:0005524">
    <property type="term" value="F:ATP binding"/>
    <property type="evidence" value="ECO:0007669"/>
    <property type="project" value="UniProtKB-KW"/>
</dbReference>
<evidence type="ECO:0000256" key="13">
    <source>
        <dbReference type="PIRSR" id="PIRSR001549-1"/>
    </source>
</evidence>
<dbReference type="EMBL" id="RSCL01000017">
    <property type="protein sequence ID" value="RUT02225.1"/>
    <property type="molecule type" value="Genomic_DNA"/>
</dbReference>
<dbReference type="Pfam" id="PF03129">
    <property type="entry name" value="HGTP_anticodon"/>
    <property type="match status" value="1"/>
</dbReference>
<feature type="domain" description="Aminoacyl-transfer RNA synthetases class-II family profile" evidence="14">
    <location>
        <begin position="22"/>
        <end position="300"/>
    </location>
</feature>
<dbReference type="InterPro" id="IPR033728">
    <property type="entry name" value="ThrRS_core"/>
</dbReference>
<dbReference type="CDD" id="cd00860">
    <property type="entry name" value="ThrRS_anticodon"/>
    <property type="match status" value="1"/>
</dbReference>